<keyword evidence="3" id="KW-1185">Reference proteome</keyword>
<protein>
    <recommendedName>
        <fullName evidence="1">Reverse transcriptase domain-containing protein</fullName>
    </recommendedName>
</protein>
<dbReference type="PANTHER" id="PTHR33050:SF7">
    <property type="entry name" value="RIBONUCLEASE H"/>
    <property type="match status" value="1"/>
</dbReference>
<proteinExistence type="predicted"/>
<dbReference type="InterPro" id="IPR000477">
    <property type="entry name" value="RT_dom"/>
</dbReference>
<dbReference type="EMBL" id="UYRV01130884">
    <property type="protein sequence ID" value="VDN37089.1"/>
    <property type="molecule type" value="Genomic_DNA"/>
</dbReference>
<gene>
    <name evidence="2" type="ORF">CGOC_LOCUS13380</name>
</gene>
<sequence>MVLPFGLLPAPCIFTKLTRPLLNKWRASGLSFAIYLNDGLIWSTAHKCKLAVKIIRDDLSNAGFFVANEKCSWRPLQKITWLEISIDSVAQINHSLSIFSDASGTGVGTVLYFNPSDNIISFSSIPEKFLGSSSTLRELLAILEAAKFFSRCGHHLTKRKYQVSPTGDDGTHDFTWIPRSLNQEADSASRFIDLDDWSISDSISAKLKEFGAPAF</sequence>
<dbReference type="Gene3D" id="3.30.70.270">
    <property type="match status" value="1"/>
</dbReference>
<feature type="domain" description="Reverse transcriptase" evidence="1">
    <location>
        <begin position="2"/>
        <end position="82"/>
    </location>
</feature>
<name>A0A3P7R815_CYLGO</name>
<evidence type="ECO:0000313" key="3">
    <source>
        <dbReference type="Proteomes" id="UP000271889"/>
    </source>
</evidence>
<dbReference type="PANTHER" id="PTHR33050">
    <property type="entry name" value="REVERSE TRANSCRIPTASE DOMAIN-CONTAINING PROTEIN"/>
    <property type="match status" value="1"/>
</dbReference>
<dbReference type="InterPro" id="IPR043128">
    <property type="entry name" value="Rev_trsase/Diguanyl_cyclase"/>
</dbReference>
<dbReference type="SUPFAM" id="SSF56672">
    <property type="entry name" value="DNA/RNA polymerases"/>
    <property type="match status" value="1"/>
</dbReference>
<dbReference type="OrthoDB" id="10068174at2759"/>
<reference evidence="2 3" key="1">
    <citation type="submission" date="2018-11" db="EMBL/GenBank/DDBJ databases">
        <authorList>
            <consortium name="Pathogen Informatics"/>
        </authorList>
    </citation>
    <scope>NUCLEOTIDE SEQUENCE [LARGE SCALE GENOMIC DNA]</scope>
</reference>
<evidence type="ECO:0000259" key="1">
    <source>
        <dbReference type="Pfam" id="PF00078"/>
    </source>
</evidence>
<dbReference type="InterPro" id="IPR052055">
    <property type="entry name" value="Hepadnavirus_pol/RT"/>
</dbReference>
<dbReference type="InterPro" id="IPR043502">
    <property type="entry name" value="DNA/RNA_pol_sf"/>
</dbReference>
<dbReference type="Pfam" id="PF00078">
    <property type="entry name" value="RVT_1"/>
    <property type="match status" value="1"/>
</dbReference>
<organism evidence="2 3">
    <name type="scientific">Cylicostephanus goldi</name>
    <name type="common">Nematode worm</name>
    <dbReference type="NCBI Taxonomy" id="71465"/>
    <lineage>
        <taxon>Eukaryota</taxon>
        <taxon>Metazoa</taxon>
        <taxon>Ecdysozoa</taxon>
        <taxon>Nematoda</taxon>
        <taxon>Chromadorea</taxon>
        <taxon>Rhabditida</taxon>
        <taxon>Rhabditina</taxon>
        <taxon>Rhabditomorpha</taxon>
        <taxon>Strongyloidea</taxon>
        <taxon>Strongylidae</taxon>
        <taxon>Cylicostephanus</taxon>
    </lineage>
</organism>
<evidence type="ECO:0000313" key="2">
    <source>
        <dbReference type="EMBL" id="VDN37089.1"/>
    </source>
</evidence>
<dbReference type="Proteomes" id="UP000271889">
    <property type="component" value="Unassembled WGS sequence"/>
</dbReference>
<dbReference type="AlphaFoldDB" id="A0A3P7R815"/>
<accession>A0A3P7R815</accession>